<keyword evidence="7" id="KW-1185">Reference proteome</keyword>
<dbReference type="RefSeq" id="WP_141447931.1">
    <property type="nucleotide sequence ID" value="NZ_CP041217.1"/>
</dbReference>
<dbReference type="GO" id="GO:0005829">
    <property type="term" value="C:cytosol"/>
    <property type="evidence" value="ECO:0007669"/>
    <property type="project" value="TreeGrafter"/>
</dbReference>
<dbReference type="PANTHER" id="PTHR30419">
    <property type="entry name" value="HTH-TYPE TRANSCRIPTIONAL REGULATOR YBHD"/>
    <property type="match status" value="1"/>
</dbReference>
<evidence type="ECO:0000259" key="5">
    <source>
        <dbReference type="PROSITE" id="PS50931"/>
    </source>
</evidence>
<dbReference type="CDD" id="cd05466">
    <property type="entry name" value="PBP2_LTTR_substrate"/>
    <property type="match status" value="1"/>
</dbReference>
<keyword evidence="4" id="KW-0804">Transcription</keyword>
<keyword evidence="3" id="KW-0238">DNA-binding</keyword>
<dbReference type="GO" id="GO:0003700">
    <property type="term" value="F:DNA-binding transcription factor activity"/>
    <property type="evidence" value="ECO:0007669"/>
    <property type="project" value="InterPro"/>
</dbReference>
<dbReference type="GO" id="GO:0003677">
    <property type="term" value="F:DNA binding"/>
    <property type="evidence" value="ECO:0007669"/>
    <property type="project" value="UniProtKB-KW"/>
</dbReference>
<evidence type="ECO:0000256" key="3">
    <source>
        <dbReference type="ARBA" id="ARBA00023125"/>
    </source>
</evidence>
<evidence type="ECO:0000313" key="6">
    <source>
        <dbReference type="EMBL" id="QDH21386.1"/>
    </source>
</evidence>
<dbReference type="Pfam" id="PF00126">
    <property type="entry name" value="HTH_1"/>
    <property type="match status" value="1"/>
</dbReference>
<dbReference type="PROSITE" id="PS50931">
    <property type="entry name" value="HTH_LYSR"/>
    <property type="match status" value="1"/>
</dbReference>
<dbReference type="Pfam" id="PF03466">
    <property type="entry name" value="LysR_substrate"/>
    <property type="match status" value="1"/>
</dbReference>
<protein>
    <submittedName>
        <fullName evidence="6">LysR family transcriptional regulator</fullName>
    </submittedName>
</protein>
<dbReference type="AlphaFoldDB" id="A0A4Y6UYA4"/>
<dbReference type="PRINTS" id="PR00039">
    <property type="entry name" value="HTHLYSR"/>
</dbReference>
<dbReference type="InterPro" id="IPR005119">
    <property type="entry name" value="LysR_subst-bd"/>
</dbReference>
<dbReference type="InterPro" id="IPR036390">
    <property type="entry name" value="WH_DNA-bd_sf"/>
</dbReference>
<dbReference type="InterPro" id="IPR036388">
    <property type="entry name" value="WH-like_DNA-bd_sf"/>
</dbReference>
<dbReference type="KEGG" id="saca:FFV09_11375"/>
<dbReference type="FunFam" id="1.10.10.10:FF:000001">
    <property type="entry name" value="LysR family transcriptional regulator"/>
    <property type="match status" value="1"/>
</dbReference>
<feature type="domain" description="HTH lysR-type" evidence="5">
    <location>
        <begin position="1"/>
        <end position="58"/>
    </location>
</feature>
<dbReference type="PANTHER" id="PTHR30419:SF28">
    <property type="entry name" value="HTH-TYPE TRANSCRIPTIONAL REGULATOR BSDA"/>
    <property type="match status" value="1"/>
</dbReference>
<keyword evidence="2" id="KW-0805">Transcription regulation</keyword>
<dbReference type="SUPFAM" id="SSF53850">
    <property type="entry name" value="Periplasmic binding protein-like II"/>
    <property type="match status" value="1"/>
</dbReference>
<evidence type="ECO:0000256" key="2">
    <source>
        <dbReference type="ARBA" id="ARBA00023015"/>
    </source>
</evidence>
<dbReference type="InterPro" id="IPR050950">
    <property type="entry name" value="HTH-type_LysR_regulators"/>
</dbReference>
<dbReference type="Proteomes" id="UP000316968">
    <property type="component" value="Chromosome"/>
</dbReference>
<evidence type="ECO:0000313" key="7">
    <source>
        <dbReference type="Proteomes" id="UP000316968"/>
    </source>
</evidence>
<dbReference type="InterPro" id="IPR000847">
    <property type="entry name" value="LysR_HTH_N"/>
</dbReference>
<accession>A0A4Y6UYA4</accession>
<name>A0A4Y6UYA4_SACBS</name>
<evidence type="ECO:0000256" key="4">
    <source>
        <dbReference type="ARBA" id="ARBA00023163"/>
    </source>
</evidence>
<proteinExistence type="inferred from homology"/>
<dbReference type="Gene3D" id="3.40.190.290">
    <property type="match status" value="1"/>
</dbReference>
<comment type="similarity">
    <text evidence="1">Belongs to the LysR transcriptional regulatory family.</text>
</comment>
<dbReference type="Gene3D" id="1.10.10.10">
    <property type="entry name" value="Winged helix-like DNA-binding domain superfamily/Winged helix DNA-binding domain"/>
    <property type="match status" value="1"/>
</dbReference>
<dbReference type="OrthoDB" id="9803735at2"/>
<sequence length="305" mass="33913">MDLRQLRYFSAVFRDGQITSAAKKLNMEQPPLSRQMKLLEEELGTPLFDRSGRKLIPTEAGRRLYERSEALLVQLEETLLEIRELGEGIGGTLSIGAVVSCVSLLPGAIERFGREHPAVTFNIQEGDHFQLAELLRQRRIELIVARLPFEAPPGADDYGIAPLPPDPLAAAVPAGWTEYAGRRSLDLNELSTRPLLTLKTDRTTGMHERIMQEFAARGAAPRVFCECSSVAVILALVAQGLGASLLPRSVLASFRSEDFRVLELGDAVLQADVGLVWLQGRYLSRSAERFMDKLLEPREPREPRE</sequence>
<dbReference type="SUPFAM" id="SSF46785">
    <property type="entry name" value="Winged helix' DNA-binding domain"/>
    <property type="match status" value="1"/>
</dbReference>
<reference evidence="6 7" key="1">
    <citation type="submission" date="2019-06" db="EMBL/GenBank/DDBJ databases">
        <title>Saccharibacillus brassicae sp. nov., an endophytic bacterium isolated from Chinese cabbage seeds (Brassica pekinensis).</title>
        <authorList>
            <person name="Jiang L."/>
            <person name="Lee J."/>
            <person name="Kim S.W."/>
        </authorList>
    </citation>
    <scope>NUCLEOTIDE SEQUENCE [LARGE SCALE GENOMIC DNA]</scope>
    <source>
        <strain evidence="7">KCTC 43072 / ATSA2</strain>
    </source>
</reference>
<organism evidence="6 7">
    <name type="scientific">Saccharibacillus brassicae</name>
    <dbReference type="NCBI Taxonomy" id="2583377"/>
    <lineage>
        <taxon>Bacteria</taxon>
        <taxon>Bacillati</taxon>
        <taxon>Bacillota</taxon>
        <taxon>Bacilli</taxon>
        <taxon>Bacillales</taxon>
        <taxon>Paenibacillaceae</taxon>
        <taxon>Saccharibacillus</taxon>
    </lineage>
</organism>
<dbReference type="EMBL" id="CP041217">
    <property type="protein sequence ID" value="QDH21386.1"/>
    <property type="molecule type" value="Genomic_DNA"/>
</dbReference>
<evidence type="ECO:0000256" key="1">
    <source>
        <dbReference type="ARBA" id="ARBA00009437"/>
    </source>
</evidence>
<gene>
    <name evidence="6" type="ORF">FFV09_11375</name>
</gene>